<name>A0A2Z2MM91_9EURY</name>
<reference evidence="1 2" key="1">
    <citation type="submission" date="2016-04" db="EMBL/GenBank/DDBJ databases">
        <title>Complete genome sequence of Thermococcus siculi type strain RG-20.</title>
        <authorList>
            <person name="Oger P.M."/>
        </authorList>
    </citation>
    <scope>NUCLEOTIDE SEQUENCE [LARGE SCALE GENOMIC DNA]</scope>
    <source>
        <strain evidence="1 2">RG-20</strain>
    </source>
</reference>
<dbReference type="Proteomes" id="UP000250125">
    <property type="component" value="Chromosome"/>
</dbReference>
<dbReference type="OrthoDB" id="85940at2157"/>
<evidence type="ECO:0000313" key="2">
    <source>
        <dbReference type="Proteomes" id="UP000250125"/>
    </source>
</evidence>
<dbReference type="AlphaFoldDB" id="A0A2Z2MM91"/>
<dbReference type="Pfam" id="PF03192">
    <property type="entry name" value="DUF257"/>
    <property type="match status" value="1"/>
</dbReference>
<dbReference type="RefSeq" id="WP_088855800.1">
    <property type="nucleotide sequence ID" value="NZ_CP015103.1"/>
</dbReference>
<keyword evidence="2" id="KW-1185">Reference proteome</keyword>
<dbReference type="GeneID" id="33317505"/>
<gene>
    <name evidence="1" type="ORF">A3L11_04665</name>
</gene>
<protein>
    <recommendedName>
        <fullName evidence="3">KaiC-like domain-containing protein</fullName>
    </recommendedName>
</protein>
<evidence type="ECO:0008006" key="3">
    <source>
        <dbReference type="Google" id="ProtNLM"/>
    </source>
</evidence>
<proteinExistence type="predicted"/>
<evidence type="ECO:0000313" key="1">
    <source>
        <dbReference type="EMBL" id="ASJ08561.1"/>
    </source>
</evidence>
<dbReference type="EMBL" id="CP015103">
    <property type="protein sequence ID" value="ASJ08561.1"/>
    <property type="molecule type" value="Genomic_DNA"/>
</dbReference>
<accession>A0A2Z2MM91</accession>
<sequence>MEAFKKPVLTTKNDMDSLLGQIWPGGMTIIENSASFGGEFILHSFIHYSKRKGMPLVVEDIFDTLQIYATHLELMGVSLKNEDMKVIKVGGVEEVGDVIGRIQFENDPHVYQQKLEDELRKVETKGPYIHLVLGLERLLALQDSAYSTYTLLNLIRRKLGDKRAVNVYLIETSIVEGLRFNPLPMLEDIATSVAELLDDGELIRIKLRKSVFTLTMQKAYILVSPREILRWWE</sequence>
<dbReference type="KEGG" id="tsl:A3L11_04665"/>
<dbReference type="InterPro" id="IPR005489">
    <property type="entry name" value="DUF257"/>
</dbReference>
<dbReference type="Gene3D" id="3.40.50.11570">
    <property type="entry name" value="Protein of unknown function DUF257"/>
    <property type="match status" value="1"/>
</dbReference>
<organism evidence="1 2">
    <name type="scientific">Thermococcus siculi</name>
    <dbReference type="NCBI Taxonomy" id="72803"/>
    <lineage>
        <taxon>Archaea</taxon>
        <taxon>Methanobacteriati</taxon>
        <taxon>Methanobacteriota</taxon>
        <taxon>Thermococci</taxon>
        <taxon>Thermococcales</taxon>
        <taxon>Thermococcaceae</taxon>
        <taxon>Thermococcus</taxon>
    </lineage>
</organism>